<dbReference type="RefSeq" id="XP_028478634.1">
    <property type="nucleotide sequence ID" value="XM_028619662.1"/>
</dbReference>
<comment type="similarity">
    <text evidence="2">Belongs to the ATPase g subunit family.</text>
</comment>
<comment type="subcellular location">
    <subcellularLocation>
        <location evidence="1">Mitochondrion membrane</location>
    </subcellularLocation>
</comment>
<keyword evidence="5" id="KW-0375">Hydrogen ion transport</keyword>
<evidence type="ECO:0000313" key="11">
    <source>
        <dbReference type="Proteomes" id="UP000279236"/>
    </source>
</evidence>
<dbReference type="GO" id="GO:0015986">
    <property type="term" value="P:proton motive force-driven ATP synthesis"/>
    <property type="evidence" value="ECO:0007669"/>
    <property type="project" value="InterPro"/>
</dbReference>
<keyword evidence="6" id="KW-0406">Ion transport</keyword>
<name>A0A427Y442_9TREE</name>
<evidence type="ECO:0000256" key="3">
    <source>
        <dbReference type="ARBA" id="ARBA00022448"/>
    </source>
</evidence>
<dbReference type="EMBL" id="RSCE01000002">
    <property type="protein sequence ID" value="RSH85849.1"/>
    <property type="molecule type" value="Genomic_DNA"/>
</dbReference>
<evidence type="ECO:0000256" key="7">
    <source>
        <dbReference type="ARBA" id="ARBA00023128"/>
    </source>
</evidence>
<accession>A0A427Y442</accession>
<keyword evidence="8" id="KW-0472">Membrane</keyword>
<evidence type="ECO:0008006" key="12">
    <source>
        <dbReference type="Google" id="ProtNLM"/>
    </source>
</evidence>
<evidence type="ECO:0000256" key="9">
    <source>
        <dbReference type="ARBA" id="ARBA00023310"/>
    </source>
</evidence>
<dbReference type="OrthoDB" id="437at2759"/>
<protein>
    <recommendedName>
        <fullName evidence="12">ATP synthase subunit G atp20</fullName>
    </recommendedName>
</protein>
<evidence type="ECO:0000256" key="1">
    <source>
        <dbReference type="ARBA" id="ARBA00004325"/>
    </source>
</evidence>
<evidence type="ECO:0000256" key="5">
    <source>
        <dbReference type="ARBA" id="ARBA00022781"/>
    </source>
</evidence>
<reference evidence="10 11" key="1">
    <citation type="submission" date="2018-11" db="EMBL/GenBank/DDBJ databases">
        <title>Genome sequence of Apiotrichum porosum DSM 27194.</title>
        <authorList>
            <person name="Aliyu H."/>
            <person name="Gorte O."/>
            <person name="Ochsenreither K."/>
        </authorList>
    </citation>
    <scope>NUCLEOTIDE SEQUENCE [LARGE SCALE GENOMIC DNA]</scope>
    <source>
        <strain evidence="10 11">DSM 27194</strain>
    </source>
</reference>
<evidence type="ECO:0000313" key="10">
    <source>
        <dbReference type="EMBL" id="RSH85849.1"/>
    </source>
</evidence>
<gene>
    <name evidence="10" type="ORF">EHS24_004029</name>
</gene>
<sequence length="159" mass="17373">MRPQLVARTARALGRRANSSKAIENPQVKQAVEQADAVLKQGTAAVKKVVGPIGDRVGSLLGSYRQPLSYNWNVFTSLCRQVYQAEKLAPPTHIAQWANAYASIFAKASSGAFWRQALSSGQWATIAVAGVEAYGIFKIGEILGRRNLVGYKIKDEHHH</sequence>
<keyword evidence="4" id="KW-0138">CF(0)</keyword>
<comment type="caution">
    <text evidence="10">The sequence shown here is derived from an EMBL/GenBank/DDBJ whole genome shotgun (WGS) entry which is preliminary data.</text>
</comment>
<dbReference type="GO" id="GO:0045259">
    <property type="term" value="C:proton-transporting ATP synthase complex"/>
    <property type="evidence" value="ECO:0007669"/>
    <property type="project" value="UniProtKB-KW"/>
</dbReference>
<keyword evidence="9" id="KW-0066">ATP synthesis</keyword>
<dbReference type="GeneID" id="39588572"/>
<dbReference type="GO" id="GO:0015078">
    <property type="term" value="F:proton transmembrane transporter activity"/>
    <property type="evidence" value="ECO:0007669"/>
    <property type="project" value="InterPro"/>
</dbReference>
<keyword evidence="11" id="KW-1185">Reference proteome</keyword>
<dbReference type="STRING" id="105984.A0A427Y442"/>
<evidence type="ECO:0000256" key="2">
    <source>
        <dbReference type="ARBA" id="ARBA00005699"/>
    </source>
</evidence>
<dbReference type="InterPro" id="IPR006808">
    <property type="entry name" value="ATP_synth_F0_gsu_mt"/>
</dbReference>
<organism evidence="10 11">
    <name type="scientific">Apiotrichum porosum</name>
    <dbReference type="NCBI Taxonomy" id="105984"/>
    <lineage>
        <taxon>Eukaryota</taxon>
        <taxon>Fungi</taxon>
        <taxon>Dikarya</taxon>
        <taxon>Basidiomycota</taxon>
        <taxon>Agaricomycotina</taxon>
        <taxon>Tremellomycetes</taxon>
        <taxon>Trichosporonales</taxon>
        <taxon>Trichosporonaceae</taxon>
        <taxon>Apiotrichum</taxon>
    </lineage>
</organism>
<keyword evidence="3" id="KW-0813">Transport</keyword>
<evidence type="ECO:0000256" key="6">
    <source>
        <dbReference type="ARBA" id="ARBA00023065"/>
    </source>
</evidence>
<proteinExistence type="inferred from homology"/>
<evidence type="ECO:0000256" key="8">
    <source>
        <dbReference type="ARBA" id="ARBA00023136"/>
    </source>
</evidence>
<dbReference type="AlphaFoldDB" id="A0A427Y442"/>
<dbReference type="GO" id="GO:0031966">
    <property type="term" value="C:mitochondrial membrane"/>
    <property type="evidence" value="ECO:0007669"/>
    <property type="project" value="UniProtKB-SubCell"/>
</dbReference>
<keyword evidence="7" id="KW-0496">Mitochondrion</keyword>
<dbReference type="Pfam" id="PF04718">
    <property type="entry name" value="ATP-synt_G"/>
    <property type="match status" value="1"/>
</dbReference>
<evidence type="ECO:0000256" key="4">
    <source>
        <dbReference type="ARBA" id="ARBA00022547"/>
    </source>
</evidence>
<dbReference type="Proteomes" id="UP000279236">
    <property type="component" value="Unassembled WGS sequence"/>
</dbReference>